<dbReference type="Proteomes" id="UP001597545">
    <property type="component" value="Unassembled WGS sequence"/>
</dbReference>
<dbReference type="RefSeq" id="WP_380901393.1">
    <property type="nucleotide sequence ID" value="NZ_JBHUEG010000007.1"/>
</dbReference>
<feature type="region of interest" description="Disordered" evidence="1">
    <location>
        <begin position="274"/>
        <end position="296"/>
    </location>
</feature>
<evidence type="ECO:0000256" key="1">
    <source>
        <dbReference type="SAM" id="MobiDB-lite"/>
    </source>
</evidence>
<evidence type="ECO:0000313" key="2">
    <source>
        <dbReference type="EMBL" id="MFD2547031.1"/>
    </source>
</evidence>
<accession>A0ABW5KDJ4</accession>
<gene>
    <name evidence="2" type="ORF">ACFSR5_05145</name>
</gene>
<feature type="compositionally biased region" description="Polar residues" evidence="1">
    <location>
        <begin position="286"/>
        <end position="296"/>
    </location>
</feature>
<sequence>MKFFLILSLSVFAAVGMPCQTIAQVNLYKMNTWQDSLIRLGTEMYENKAEAKRLEKNFIFVKTLVASLKERHSFLYNFDQLDMISVVMSPDSRFRIFSWNIPLHDGSYLYYGAIQSHTEDGTLKLVPLLDKTFEINDPEGEALTPSVWYGAQYYSIVPLTGNRYALLGWKGHAPNYSQKVIEILQCEPNSFVLGGAIFSDSPTMFRKIFNFARDLSMYLKYDQQKSRIVFDHIVPADPSLQGQYSRYGPDLSYDAYLLKNGKLILQQDVPFQNEERGNRDDLVQPGQATSGKKSGL</sequence>
<organism evidence="2 3">
    <name type="scientific">Sphingobacterium suaedae</name>
    <dbReference type="NCBI Taxonomy" id="1686402"/>
    <lineage>
        <taxon>Bacteria</taxon>
        <taxon>Pseudomonadati</taxon>
        <taxon>Bacteroidota</taxon>
        <taxon>Sphingobacteriia</taxon>
        <taxon>Sphingobacteriales</taxon>
        <taxon>Sphingobacteriaceae</taxon>
        <taxon>Sphingobacterium</taxon>
    </lineage>
</organism>
<reference evidence="3" key="1">
    <citation type="journal article" date="2019" name="Int. J. Syst. Evol. Microbiol.">
        <title>The Global Catalogue of Microorganisms (GCM) 10K type strain sequencing project: providing services to taxonomists for standard genome sequencing and annotation.</title>
        <authorList>
            <consortium name="The Broad Institute Genomics Platform"/>
            <consortium name="The Broad Institute Genome Sequencing Center for Infectious Disease"/>
            <person name="Wu L."/>
            <person name="Ma J."/>
        </authorList>
    </citation>
    <scope>NUCLEOTIDE SEQUENCE [LARGE SCALE GENOMIC DNA]</scope>
    <source>
        <strain evidence="3">KCTC 42662</strain>
    </source>
</reference>
<protein>
    <submittedName>
        <fullName evidence="2">Uncharacterized protein</fullName>
    </submittedName>
</protein>
<name>A0ABW5KDJ4_9SPHI</name>
<proteinExistence type="predicted"/>
<dbReference type="EMBL" id="JBHULR010000003">
    <property type="protein sequence ID" value="MFD2547031.1"/>
    <property type="molecule type" value="Genomic_DNA"/>
</dbReference>
<comment type="caution">
    <text evidence="2">The sequence shown here is derived from an EMBL/GenBank/DDBJ whole genome shotgun (WGS) entry which is preliminary data.</text>
</comment>
<evidence type="ECO:0000313" key="3">
    <source>
        <dbReference type="Proteomes" id="UP001597545"/>
    </source>
</evidence>
<keyword evidence="3" id="KW-1185">Reference proteome</keyword>